<feature type="transmembrane region" description="Helical" evidence="1">
    <location>
        <begin position="26"/>
        <end position="44"/>
    </location>
</feature>
<name>A0A839UKQ8_9GAMM</name>
<dbReference type="AlphaFoldDB" id="A0A839UKQ8"/>
<evidence type="ECO:0000313" key="3">
    <source>
        <dbReference type="Proteomes" id="UP000559987"/>
    </source>
</evidence>
<protein>
    <submittedName>
        <fullName evidence="2">Uncharacterized protein</fullName>
    </submittedName>
</protein>
<dbReference type="EMBL" id="JACHXZ010000001">
    <property type="protein sequence ID" value="MBB3167169.1"/>
    <property type="molecule type" value="Genomic_DNA"/>
</dbReference>
<dbReference type="Proteomes" id="UP000559987">
    <property type="component" value="Unassembled WGS sequence"/>
</dbReference>
<comment type="caution">
    <text evidence="2">The sequence shown here is derived from an EMBL/GenBank/DDBJ whole genome shotgun (WGS) entry which is preliminary data.</text>
</comment>
<reference evidence="2 3" key="1">
    <citation type="submission" date="2020-08" db="EMBL/GenBank/DDBJ databases">
        <title>Genomic Encyclopedia of Type Strains, Phase III (KMG-III): the genomes of soil and plant-associated and newly described type strains.</title>
        <authorList>
            <person name="Whitman W."/>
        </authorList>
    </citation>
    <scope>NUCLEOTIDE SEQUENCE [LARGE SCALE GENOMIC DNA]</scope>
    <source>
        <strain evidence="2 3">CECT 8571</strain>
    </source>
</reference>
<organism evidence="2 3">
    <name type="scientific">Simiduia aestuariiviva</name>
    <dbReference type="NCBI Taxonomy" id="1510459"/>
    <lineage>
        <taxon>Bacteria</taxon>
        <taxon>Pseudomonadati</taxon>
        <taxon>Pseudomonadota</taxon>
        <taxon>Gammaproteobacteria</taxon>
        <taxon>Cellvibrionales</taxon>
        <taxon>Cellvibrionaceae</taxon>
        <taxon>Simiduia</taxon>
    </lineage>
</organism>
<proteinExistence type="predicted"/>
<keyword evidence="1" id="KW-1133">Transmembrane helix</keyword>
<accession>A0A839UKQ8</accession>
<evidence type="ECO:0000313" key="2">
    <source>
        <dbReference type="EMBL" id="MBB3167169.1"/>
    </source>
</evidence>
<keyword evidence="3" id="KW-1185">Reference proteome</keyword>
<keyword evidence="1" id="KW-0812">Transmembrane</keyword>
<evidence type="ECO:0000256" key="1">
    <source>
        <dbReference type="SAM" id="Phobius"/>
    </source>
</evidence>
<feature type="transmembrane region" description="Helical" evidence="1">
    <location>
        <begin position="56"/>
        <end position="80"/>
    </location>
</feature>
<gene>
    <name evidence="2" type="ORF">FHS30_000345</name>
</gene>
<keyword evidence="1" id="KW-0472">Membrane</keyword>
<sequence>MQSKDGPVEKPTTQYGTSELARWQKYGILLCVVILSVLPIYCTYKAAAPDVGITLWSLRHVVSICIIQLIAQISICWYILKYRVPSFAVLGYLVMVLSFQVVYGVAIIFMSNA</sequence>
<feature type="transmembrane region" description="Helical" evidence="1">
    <location>
        <begin position="86"/>
        <end position="110"/>
    </location>
</feature>